<evidence type="ECO:0000313" key="2">
    <source>
        <dbReference type="EMBL" id="PKU70775.1"/>
    </source>
</evidence>
<dbReference type="STRING" id="906689.A0A2I0W536"/>
<gene>
    <name evidence="2" type="ORF">MA16_Dca012528</name>
</gene>
<dbReference type="Proteomes" id="UP000233837">
    <property type="component" value="Unassembled WGS sequence"/>
</dbReference>
<reference evidence="2 3" key="1">
    <citation type="journal article" date="2016" name="Sci. Rep.">
        <title>The Dendrobium catenatum Lindl. genome sequence provides insights into polysaccharide synthase, floral development and adaptive evolution.</title>
        <authorList>
            <person name="Zhang G.Q."/>
            <person name="Xu Q."/>
            <person name="Bian C."/>
            <person name="Tsai W.C."/>
            <person name="Yeh C.M."/>
            <person name="Liu K.W."/>
            <person name="Yoshida K."/>
            <person name="Zhang L.S."/>
            <person name="Chang S.B."/>
            <person name="Chen F."/>
            <person name="Shi Y."/>
            <person name="Su Y.Y."/>
            <person name="Zhang Y.Q."/>
            <person name="Chen L.J."/>
            <person name="Yin Y."/>
            <person name="Lin M."/>
            <person name="Huang H."/>
            <person name="Deng H."/>
            <person name="Wang Z.W."/>
            <person name="Zhu S.L."/>
            <person name="Zhao X."/>
            <person name="Deng C."/>
            <person name="Niu S.C."/>
            <person name="Huang J."/>
            <person name="Wang M."/>
            <person name="Liu G.H."/>
            <person name="Yang H.J."/>
            <person name="Xiao X.J."/>
            <person name="Hsiao Y.Y."/>
            <person name="Wu W.L."/>
            <person name="Chen Y.Y."/>
            <person name="Mitsuda N."/>
            <person name="Ohme-Takagi M."/>
            <person name="Luo Y.B."/>
            <person name="Van de Peer Y."/>
            <person name="Liu Z.J."/>
        </authorList>
    </citation>
    <scope>NUCLEOTIDE SEQUENCE [LARGE SCALE GENOMIC DNA]</scope>
    <source>
        <tissue evidence="2">The whole plant</tissue>
    </source>
</reference>
<dbReference type="PANTHER" id="PTHR31170:SF25">
    <property type="entry name" value="BNAA09G04570D PROTEIN"/>
    <property type="match status" value="1"/>
</dbReference>
<evidence type="ECO:0000256" key="1">
    <source>
        <dbReference type="SAM" id="Phobius"/>
    </source>
</evidence>
<dbReference type="AlphaFoldDB" id="A0A2I0W536"/>
<dbReference type="PANTHER" id="PTHR31170">
    <property type="entry name" value="BNAC04G53230D PROTEIN"/>
    <property type="match status" value="1"/>
</dbReference>
<sequence length="457" mass="52413">MSIIEKINQARQGEASSPWETLSIYRVPNASVTLIRSLTPLRLSPSAPTTADAAAFAPWIHKWRSLYHALDRTGRDVRLYLDAARFLEDRARSCYEAPISMSSDAFVESLVLDSIFALELFRGVAREGFRGLGYSPNDPVFAVRGIMHSLQRNMIMLENQLPLFVLDWILTLQLGYEPSGSYLVAPLSLRFFNPLMPTDELLRPTASSGPLYEVDSGGALHCIDVFRHNLLPCPTPASIPRLTCRGKQSARPFAAACPTPFSDAWWLPITNKRRWQLIHRVVDLRDAGIKFRRRTGVRFWDIEFKDGVLYIPCLLIHDGTKSLFLNLIVFEQCHLECDNHITSYLTFMDNLINSDVDVRYLHANEIIEHWLGSDGEVAVMFNRLCQEVMFDRHDCYLSELLEQVRYYNNKWNTWRASFNHKYFSNPLAFISLIAVVVLLLLIAAHTVYTVYPYYKPK</sequence>
<dbReference type="EMBL" id="KZ502911">
    <property type="protein sequence ID" value="PKU70775.1"/>
    <property type="molecule type" value="Genomic_DNA"/>
</dbReference>
<keyword evidence="1" id="KW-0472">Membrane</keyword>
<dbReference type="InterPro" id="IPR004158">
    <property type="entry name" value="DUF247_pln"/>
</dbReference>
<accession>A0A2I0W536</accession>
<keyword evidence="1" id="KW-0812">Transmembrane</keyword>
<organism evidence="2 3">
    <name type="scientific">Dendrobium catenatum</name>
    <dbReference type="NCBI Taxonomy" id="906689"/>
    <lineage>
        <taxon>Eukaryota</taxon>
        <taxon>Viridiplantae</taxon>
        <taxon>Streptophyta</taxon>
        <taxon>Embryophyta</taxon>
        <taxon>Tracheophyta</taxon>
        <taxon>Spermatophyta</taxon>
        <taxon>Magnoliopsida</taxon>
        <taxon>Liliopsida</taxon>
        <taxon>Asparagales</taxon>
        <taxon>Orchidaceae</taxon>
        <taxon>Epidendroideae</taxon>
        <taxon>Malaxideae</taxon>
        <taxon>Dendrobiinae</taxon>
        <taxon>Dendrobium</taxon>
    </lineage>
</organism>
<dbReference type="Pfam" id="PF03140">
    <property type="entry name" value="DUF247"/>
    <property type="match status" value="1"/>
</dbReference>
<keyword evidence="3" id="KW-1185">Reference proteome</keyword>
<feature type="transmembrane region" description="Helical" evidence="1">
    <location>
        <begin position="427"/>
        <end position="451"/>
    </location>
</feature>
<reference evidence="2 3" key="2">
    <citation type="journal article" date="2017" name="Nature">
        <title>The Apostasia genome and the evolution of orchids.</title>
        <authorList>
            <person name="Zhang G.Q."/>
            <person name="Liu K.W."/>
            <person name="Li Z."/>
            <person name="Lohaus R."/>
            <person name="Hsiao Y.Y."/>
            <person name="Niu S.C."/>
            <person name="Wang J.Y."/>
            <person name="Lin Y.C."/>
            <person name="Xu Q."/>
            <person name="Chen L.J."/>
            <person name="Yoshida K."/>
            <person name="Fujiwara S."/>
            <person name="Wang Z.W."/>
            <person name="Zhang Y.Q."/>
            <person name="Mitsuda N."/>
            <person name="Wang M."/>
            <person name="Liu G.H."/>
            <person name="Pecoraro L."/>
            <person name="Huang H.X."/>
            <person name="Xiao X.J."/>
            <person name="Lin M."/>
            <person name="Wu X.Y."/>
            <person name="Wu W.L."/>
            <person name="Chen Y.Y."/>
            <person name="Chang S.B."/>
            <person name="Sakamoto S."/>
            <person name="Ohme-Takagi M."/>
            <person name="Yagi M."/>
            <person name="Zeng S.J."/>
            <person name="Shen C.Y."/>
            <person name="Yeh C.M."/>
            <person name="Luo Y.B."/>
            <person name="Tsai W.C."/>
            <person name="Van de Peer Y."/>
            <person name="Liu Z.J."/>
        </authorList>
    </citation>
    <scope>NUCLEOTIDE SEQUENCE [LARGE SCALE GENOMIC DNA]</scope>
    <source>
        <tissue evidence="2">The whole plant</tissue>
    </source>
</reference>
<protein>
    <submittedName>
        <fullName evidence="2">UPF0481 protein</fullName>
    </submittedName>
</protein>
<name>A0A2I0W536_9ASPA</name>
<evidence type="ECO:0000313" key="3">
    <source>
        <dbReference type="Proteomes" id="UP000233837"/>
    </source>
</evidence>
<proteinExistence type="predicted"/>
<keyword evidence="1" id="KW-1133">Transmembrane helix</keyword>